<keyword evidence="7" id="KW-1185">Reference proteome</keyword>
<dbReference type="AlphaFoldDB" id="S7ZLU8"/>
<evidence type="ECO:0000313" key="6">
    <source>
        <dbReference type="EMBL" id="EPS31284.1"/>
    </source>
</evidence>
<keyword evidence="2 5" id="KW-0812">Transmembrane</keyword>
<comment type="subcellular location">
    <subcellularLocation>
        <location evidence="1">Membrane</location>
        <topology evidence="1">Multi-pass membrane protein</topology>
    </subcellularLocation>
</comment>
<dbReference type="Pfam" id="PF04479">
    <property type="entry name" value="RTA1"/>
    <property type="match status" value="1"/>
</dbReference>
<accession>S7ZLU8</accession>
<dbReference type="Proteomes" id="UP000019376">
    <property type="component" value="Unassembled WGS sequence"/>
</dbReference>
<organism evidence="6 7">
    <name type="scientific">Penicillium oxalicum (strain 114-2 / CGMCC 5302)</name>
    <name type="common">Penicillium decumbens</name>
    <dbReference type="NCBI Taxonomy" id="933388"/>
    <lineage>
        <taxon>Eukaryota</taxon>
        <taxon>Fungi</taxon>
        <taxon>Dikarya</taxon>
        <taxon>Ascomycota</taxon>
        <taxon>Pezizomycotina</taxon>
        <taxon>Eurotiomycetes</taxon>
        <taxon>Eurotiomycetidae</taxon>
        <taxon>Eurotiales</taxon>
        <taxon>Aspergillaceae</taxon>
        <taxon>Penicillium</taxon>
    </lineage>
</organism>
<evidence type="ECO:0000256" key="4">
    <source>
        <dbReference type="ARBA" id="ARBA00023136"/>
    </source>
</evidence>
<keyword evidence="3 5" id="KW-1133">Transmembrane helix</keyword>
<evidence type="ECO:0000256" key="1">
    <source>
        <dbReference type="ARBA" id="ARBA00004141"/>
    </source>
</evidence>
<dbReference type="PANTHER" id="PTHR31465">
    <property type="entry name" value="PROTEIN RTA1-RELATED"/>
    <property type="match status" value="1"/>
</dbReference>
<gene>
    <name evidence="6" type="ORF">PDE_06239</name>
</gene>
<dbReference type="HOGENOM" id="CLU_033465_3_1_1"/>
<protein>
    <submittedName>
        <fullName evidence="6">Uncharacterized protein</fullName>
    </submittedName>
</protein>
<dbReference type="OrthoDB" id="3358017at2759"/>
<keyword evidence="4 5" id="KW-0472">Membrane</keyword>
<feature type="transmembrane region" description="Helical" evidence="5">
    <location>
        <begin position="161"/>
        <end position="181"/>
    </location>
</feature>
<dbReference type="GO" id="GO:0016020">
    <property type="term" value="C:membrane"/>
    <property type="evidence" value="ECO:0007669"/>
    <property type="project" value="UniProtKB-SubCell"/>
</dbReference>
<evidence type="ECO:0000256" key="5">
    <source>
        <dbReference type="SAM" id="Phobius"/>
    </source>
</evidence>
<feature type="transmembrane region" description="Helical" evidence="5">
    <location>
        <begin position="15"/>
        <end position="33"/>
    </location>
</feature>
<evidence type="ECO:0000313" key="7">
    <source>
        <dbReference type="Proteomes" id="UP000019376"/>
    </source>
</evidence>
<dbReference type="EMBL" id="KB644413">
    <property type="protein sequence ID" value="EPS31284.1"/>
    <property type="molecule type" value="Genomic_DNA"/>
</dbReference>
<evidence type="ECO:0000256" key="2">
    <source>
        <dbReference type="ARBA" id="ARBA00022692"/>
    </source>
</evidence>
<dbReference type="PANTHER" id="PTHR31465:SF1">
    <property type="entry name" value="PROTEIN RTA1-RELATED"/>
    <property type="match status" value="1"/>
</dbReference>
<evidence type="ECO:0000256" key="3">
    <source>
        <dbReference type="ARBA" id="ARBA00022989"/>
    </source>
</evidence>
<feature type="transmembrane region" description="Helical" evidence="5">
    <location>
        <begin position="111"/>
        <end position="132"/>
    </location>
</feature>
<feature type="transmembrane region" description="Helical" evidence="5">
    <location>
        <begin position="53"/>
        <end position="74"/>
    </location>
</feature>
<proteinExistence type="predicted"/>
<sequence>MRPNNLYAYKASSRCRYFIPFLVGGVFQIIDYVCRAKDHHNPASIPVHAIQPLPILAAPVLYAASIYVVLGHLVTHLHAEQMSLICVRWMTKIIVAGDVLSILTQSAGGDIMAGLLIQLISFEFFVVISAIFHFRIGRQPTPWAQKDRVLSMRRTWRERNWGSLLLTLYMTSGLILIRSIFRVIEYQGGPDGYFITLEAYSFIFVTHI</sequence>
<dbReference type="PhylomeDB" id="S7ZLU8"/>
<dbReference type="InterPro" id="IPR007568">
    <property type="entry name" value="RTA1"/>
</dbReference>
<feature type="transmembrane region" description="Helical" evidence="5">
    <location>
        <begin position="86"/>
        <end position="105"/>
    </location>
</feature>
<dbReference type="eggNOG" id="ENOG502QURG">
    <property type="taxonomic scope" value="Eukaryota"/>
</dbReference>
<dbReference type="STRING" id="933388.S7ZLU8"/>
<name>S7ZLU8_PENO1</name>
<reference evidence="6 7" key="1">
    <citation type="journal article" date="2013" name="PLoS ONE">
        <title>Genomic and secretomic analyses reveal unique features of the lignocellulolytic enzyme system of Penicillium decumbens.</title>
        <authorList>
            <person name="Liu G."/>
            <person name="Zhang L."/>
            <person name="Wei X."/>
            <person name="Zou G."/>
            <person name="Qin Y."/>
            <person name="Ma L."/>
            <person name="Li J."/>
            <person name="Zheng H."/>
            <person name="Wang S."/>
            <person name="Wang C."/>
            <person name="Xun L."/>
            <person name="Zhao G.-P."/>
            <person name="Zhou Z."/>
            <person name="Qu Y."/>
        </authorList>
    </citation>
    <scope>NUCLEOTIDE SEQUENCE [LARGE SCALE GENOMIC DNA]</scope>
    <source>
        <strain evidence="7">114-2 / CGMCC 5302</strain>
    </source>
</reference>